<evidence type="ECO:0000313" key="1">
    <source>
        <dbReference type="EMBL" id="MCW1913499.1"/>
    </source>
</evidence>
<organism evidence="1 2">
    <name type="scientific">Luteolibacter rhizosphaerae</name>
    <dbReference type="NCBI Taxonomy" id="2989719"/>
    <lineage>
        <taxon>Bacteria</taxon>
        <taxon>Pseudomonadati</taxon>
        <taxon>Verrucomicrobiota</taxon>
        <taxon>Verrucomicrobiia</taxon>
        <taxon>Verrucomicrobiales</taxon>
        <taxon>Verrucomicrobiaceae</taxon>
        <taxon>Luteolibacter</taxon>
    </lineage>
</organism>
<reference evidence="1" key="1">
    <citation type="submission" date="2022-10" db="EMBL/GenBank/DDBJ databases">
        <title>Luteolibacter sp. GHJ8, whole genome shotgun sequencing project.</title>
        <authorList>
            <person name="Zhao G."/>
            <person name="Shen L."/>
        </authorList>
    </citation>
    <scope>NUCLEOTIDE SEQUENCE</scope>
    <source>
        <strain evidence="1">GHJ8</strain>
    </source>
</reference>
<dbReference type="SUPFAM" id="SSF101478">
    <property type="entry name" value="ADP-ribosylglycohydrolase"/>
    <property type="match status" value="1"/>
</dbReference>
<dbReference type="Pfam" id="PF03747">
    <property type="entry name" value="ADP_ribosyl_GH"/>
    <property type="match status" value="1"/>
</dbReference>
<dbReference type="RefSeq" id="WP_264513000.1">
    <property type="nucleotide sequence ID" value="NZ_JAPDDR010000003.1"/>
</dbReference>
<evidence type="ECO:0000313" key="2">
    <source>
        <dbReference type="Proteomes" id="UP001165653"/>
    </source>
</evidence>
<name>A0ABT3G1X0_9BACT</name>
<dbReference type="PANTHER" id="PTHR16222:SF12">
    <property type="entry name" value="ADP-RIBOSYLGLYCOHYDROLASE-RELATED"/>
    <property type="match status" value="1"/>
</dbReference>
<dbReference type="InterPro" id="IPR050792">
    <property type="entry name" value="ADP-ribosylglycohydrolase"/>
</dbReference>
<protein>
    <submittedName>
        <fullName evidence="1">ADP-ribosylglycohydrolase family protein</fullName>
    </submittedName>
</protein>
<gene>
    <name evidence="1" type="ORF">OJ996_07935</name>
</gene>
<dbReference type="InterPro" id="IPR036705">
    <property type="entry name" value="Ribosyl_crysJ1_sf"/>
</dbReference>
<comment type="caution">
    <text evidence="1">The sequence shown here is derived from an EMBL/GenBank/DDBJ whole genome shotgun (WGS) entry which is preliminary data.</text>
</comment>
<proteinExistence type="predicted"/>
<dbReference type="Proteomes" id="UP001165653">
    <property type="component" value="Unassembled WGS sequence"/>
</dbReference>
<dbReference type="Gene3D" id="1.10.4080.10">
    <property type="entry name" value="ADP-ribosylation/Crystallin J1"/>
    <property type="match status" value="1"/>
</dbReference>
<accession>A0ABT3G1X0</accession>
<dbReference type="EMBL" id="JAPDDR010000003">
    <property type="protein sequence ID" value="MCW1913499.1"/>
    <property type="molecule type" value="Genomic_DNA"/>
</dbReference>
<dbReference type="InterPro" id="IPR005502">
    <property type="entry name" value="Ribosyl_crysJ1"/>
</dbReference>
<sequence>MNVIGDTGALDRAMGCLAGLAVGDALGTTLEFESPGSFKPIDDIVGGGPFHLKPGQWTDDTSMALCLAESLLECGGFDLRDQADQYVRWWREGYLSATGLCFDIGNTVSAALASFLRTGKPDSGSASPHAAGNGSIMRLAPVPIYYKVAGDAVKQSVESSRSTHQAPACLDACRYLGGILWALIHGAGKDEVLGPLYSPLGTLRLDDPALRAVAHGSFKEKQPPAIRGTGYVVQSLEAALWAFYHSDNFKEGALLAVNLGDDADTTGAIYGQIAGAYYGLEGIPAAWLETLHQRELILDFGKRLYEAA</sequence>
<dbReference type="PANTHER" id="PTHR16222">
    <property type="entry name" value="ADP-RIBOSYLGLYCOHYDROLASE"/>
    <property type="match status" value="1"/>
</dbReference>
<keyword evidence="2" id="KW-1185">Reference proteome</keyword>